<dbReference type="PROSITE" id="PS51297">
    <property type="entry name" value="K_BOX"/>
    <property type="match status" value="1"/>
</dbReference>
<evidence type="ECO:0000256" key="6">
    <source>
        <dbReference type="SAM" id="Coils"/>
    </source>
</evidence>
<keyword evidence="5" id="KW-0539">Nucleus</keyword>
<keyword evidence="3" id="KW-0238">DNA-binding</keyword>
<feature type="coiled-coil region" evidence="6">
    <location>
        <begin position="159"/>
        <end position="193"/>
    </location>
</feature>
<evidence type="ECO:0000256" key="4">
    <source>
        <dbReference type="ARBA" id="ARBA00023163"/>
    </source>
</evidence>
<dbReference type="SMART" id="SM00432">
    <property type="entry name" value="MADS"/>
    <property type="match status" value="1"/>
</dbReference>
<dbReference type="Proteomes" id="UP000593562">
    <property type="component" value="Unassembled WGS sequence"/>
</dbReference>
<dbReference type="InterPro" id="IPR036879">
    <property type="entry name" value="TF_MADSbox_sf"/>
</dbReference>
<evidence type="ECO:0000259" key="8">
    <source>
        <dbReference type="PROSITE" id="PS51297"/>
    </source>
</evidence>
<evidence type="ECO:0000256" key="5">
    <source>
        <dbReference type="ARBA" id="ARBA00023242"/>
    </source>
</evidence>
<dbReference type="CDD" id="cd00265">
    <property type="entry name" value="MADS_MEF2_like"/>
    <property type="match status" value="1"/>
</dbReference>
<dbReference type="GO" id="GO:0046983">
    <property type="term" value="F:protein dimerization activity"/>
    <property type="evidence" value="ECO:0007669"/>
    <property type="project" value="InterPro"/>
</dbReference>
<dbReference type="GO" id="GO:0003700">
    <property type="term" value="F:DNA-binding transcription factor activity"/>
    <property type="evidence" value="ECO:0007669"/>
    <property type="project" value="InterPro"/>
</dbReference>
<dbReference type="Pfam" id="PF00319">
    <property type="entry name" value="SRF-TF"/>
    <property type="match status" value="1"/>
</dbReference>
<sequence>MEEAKAIRIGSSSGLRRRGEARLVTGKLRFDEEDDNGARQVPCDTKGKDLAGLSMVYNICLPQNVILLLPRERESNCEQKTIMGRGKIEIKKIENSTNRQVTYSKRRNGIFKKAQELTVLCDAKVSLIMFSSTGKFHEFISPNITTKKVYDLYQKALGIDLWRTHYERMQENLRKLKETNNRLRREIRHRMGEDLNGLSYQELSDLEQNMAFSVDRVRERKYHVLKTQTQTYTKKETKYEDPQYSVVDNEGVYESAMVLATGASNLYAFRLHHSHGGGGGGYGDHELRLA</sequence>
<dbReference type="PANTHER" id="PTHR48019">
    <property type="entry name" value="SERUM RESPONSE FACTOR HOMOLOG"/>
    <property type="match status" value="1"/>
</dbReference>
<proteinExistence type="predicted"/>
<keyword evidence="2" id="KW-0805">Transcription regulation</keyword>
<accession>A0A7J7CQ28</accession>
<keyword evidence="10" id="KW-1185">Reference proteome</keyword>
<feature type="domain" description="K-box" evidence="8">
    <location>
        <begin position="166"/>
        <end position="250"/>
    </location>
</feature>
<keyword evidence="6" id="KW-0175">Coiled coil</keyword>
<dbReference type="Pfam" id="PF01486">
    <property type="entry name" value="K-box"/>
    <property type="match status" value="1"/>
</dbReference>
<dbReference type="PROSITE" id="PS50066">
    <property type="entry name" value="MADS_BOX_2"/>
    <property type="match status" value="1"/>
</dbReference>
<evidence type="ECO:0000313" key="9">
    <source>
        <dbReference type="EMBL" id="KAF5735986.1"/>
    </source>
</evidence>
<dbReference type="InParanoid" id="A0A7J7CQ28"/>
<dbReference type="GO" id="GO:0045944">
    <property type="term" value="P:positive regulation of transcription by RNA polymerase II"/>
    <property type="evidence" value="ECO:0007669"/>
    <property type="project" value="InterPro"/>
</dbReference>
<protein>
    <submittedName>
        <fullName evidence="9">Flowering-related B-class MADS-box protein</fullName>
    </submittedName>
</protein>
<evidence type="ECO:0000259" key="7">
    <source>
        <dbReference type="PROSITE" id="PS50066"/>
    </source>
</evidence>
<dbReference type="InterPro" id="IPR002487">
    <property type="entry name" value="TF_Kbox"/>
</dbReference>
<evidence type="ECO:0000256" key="3">
    <source>
        <dbReference type="ARBA" id="ARBA00023125"/>
    </source>
</evidence>
<dbReference type="InterPro" id="IPR033896">
    <property type="entry name" value="MEF2-like_N"/>
</dbReference>
<comment type="caution">
    <text evidence="9">The sequence shown here is derived from an EMBL/GenBank/DDBJ whole genome shotgun (WGS) entry which is preliminary data.</text>
</comment>
<keyword evidence="4" id="KW-0804">Transcription</keyword>
<reference evidence="9 10" key="1">
    <citation type="journal article" date="2020" name="Nat. Commun.">
        <title>Genome of Tripterygium wilfordii and identification of cytochrome P450 involved in triptolide biosynthesis.</title>
        <authorList>
            <person name="Tu L."/>
            <person name="Su P."/>
            <person name="Zhang Z."/>
            <person name="Gao L."/>
            <person name="Wang J."/>
            <person name="Hu T."/>
            <person name="Zhou J."/>
            <person name="Zhang Y."/>
            <person name="Zhao Y."/>
            <person name="Liu Y."/>
            <person name="Song Y."/>
            <person name="Tong Y."/>
            <person name="Lu Y."/>
            <person name="Yang J."/>
            <person name="Xu C."/>
            <person name="Jia M."/>
            <person name="Peters R.J."/>
            <person name="Huang L."/>
            <person name="Gao W."/>
        </authorList>
    </citation>
    <scope>NUCLEOTIDE SEQUENCE [LARGE SCALE GENOMIC DNA]</scope>
    <source>
        <strain evidence="10">cv. XIE 37</strain>
        <tissue evidence="9">Leaf</tissue>
    </source>
</reference>
<dbReference type="PRINTS" id="PR00404">
    <property type="entry name" value="MADSDOMAIN"/>
</dbReference>
<dbReference type="GO" id="GO:0000977">
    <property type="term" value="F:RNA polymerase II transcription regulatory region sequence-specific DNA binding"/>
    <property type="evidence" value="ECO:0007669"/>
    <property type="project" value="InterPro"/>
</dbReference>
<dbReference type="GO" id="GO:0005634">
    <property type="term" value="C:nucleus"/>
    <property type="evidence" value="ECO:0007669"/>
    <property type="project" value="UniProtKB-SubCell"/>
</dbReference>
<dbReference type="PROSITE" id="PS00350">
    <property type="entry name" value="MADS_BOX_1"/>
    <property type="match status" value="1"/>
</dbReference>
<evidence type="ECO:0000256" key="1">
    <source>
        <dbReference type="ARBA" id="ARBA00004123"/>
    </source>
</evidence>
<dbReference type="EMBL" id="JAAARO010000014">
    <property type="protein sequence ID" value="KAF5735986.1"/>
    <property type="molecule type" value="Genomic_DNA"/>
</dbReference>
<comment type="subcellular location">
    <subcellularLocation>
        <location evidence="1">Nucleus</location>
    </subcellularLocation>
</comment>
<dbReference type="AlphaFoldDB" id="A0A7J7CQ28"/>
<dbReference type="InterPro" id="IPR050142">
    <property type="entry name" value="MADS-box/MEF2_TF"/>
</dbReference>
<organism evidence="9 10">
    <name type="scientific">Tripterygium wilfordii</name>
    <name type="common">Thunder God vine</name>
    <dbReference type="NCBI Taxonomy" id="458696"/>
    <lineage>
        <taxon>Eukaryota</taxon>
        <taxon>Viridiplantae</taxon>
        <taxon>Streptophyta</taxon>
        <taxon>Embryophyta</taxon>
        <taxon>Tracheophyta</taxon>
        <taxon>Spermatophyta</taxon>
        <taxon>Magnoliopsida</taxon>
        <taxon>eudicotyledons</taxon>
        <taxon>Gunneridae</taxon>
        <taxon>Pentapetalae</taxon>
        <taxon>rosids</taxon>
        <taxon>fabids</taxon>
        <taxon>Celastrales</taxon>
        <taxon>Celastraceae</taxon>
        <taxon>Tripterygium</taxon>
    </lineage>
</organism>
<feature type="domain" description="MADS-box" evidence="7">
    <location>
        <begin position="83"/>
        <end position="143"/>
    </location>
</feature>
<evidence type="ECO:0000313" key="10">
    <source>
        <dbReference type="Proteomes" id="UP000593562"/>
    </source>
</evidence>
<gene>
    <name evidence="9" type="ORF">HS088_TW14G00116</name>
</gene>
<dbReference type="SUPFAM" id="SSF55455">
    <property type="entry name" value="SRF-like"/>
    <property type="match status" value="1"/>
</dbReference>
<evidence type="ECO:0000256" key="2">
    <source>
        <dbReference type="ARBA" id="ARBA00023015"/>
    </source>
</evidence>
<name>A0A7J7CQ28_TRIWF</name>
<dbReference type="InterPro" id="IPR002100">
    <property type="entry name" value="TF_MADSbox"/>
</dbReference>
<dbReference type="Gene3D" id="3.40.1810.10">
    <property type="entry name" value="Transcription factor, MADS-box"/>
    <property type="match status" value="1"/>
</dbReference>